<dbReference type="Pfam" id="PF12277">
    <property type="entry name" value="DUF3618"/>
    <property type="match status" value="1"/>
</dbReference>
<dbReference type="EMBL" id="PVTL01000005">
    <property type="protein sequence ID" value="PRY67900.1"/>
    <property type="molecule type" value="Genomic_DNA"/>
</dbReference>
<evidence type="ECO:0000313" key="2">
    <source>
        <dbReference type="EMBL" id="PRY67900.1"/>
    </source>
</evidence>
<keyword evidence="3" id="KW-1185">Reference proteome</keyword>
<keyword evidence="1" id="KW-1133">Transmembrane helix</keyword>
<name>A0A2T0VCK1_9MICO</name>
<proteinExistence type="predicted"/>
<keyword evidence="1" id="KW-0472">Membrane</keyword>
<evidence type="ECO:0000256" key="1">
    <source>
        <dbReference type="SAM" id="Phobius"/>
    </source>
</evidence>
<reference evidence="2 3" key="1">
    <citation type="submission" date="2018-03" db="EMBL/GenBank/DDBJ databases">
        <title>Genomic Encyclopedia of Type Strains, Phase III (KMG-III): the genomes of soil and plant-associated and newly described type strains.</title>
        <authorList>
            <person name="Whitman W."/>
        </authorList>
    </citation>
    <scope>NUCLEOTIDE SEQUENCE [LARGE SCALE GENOMIC DNA]</scope>
    <source>
        <strain evidence="2 3">CGMCC 1.12484</strain>
    </source>
</reference>
<sequence>MSTNDLQAQVAATRADLENTLDAIEDKLNVPKQLGKLGKKAEDSYEENPVPWIIGATAVAISVVGVVAWALFSDD</sequence>
<dbReference type="Proteomes" id="UP000237983">
    <property type="component" value="Unassembled WGS sequence"/>
</dbReference>
<protein>
    <submittedName>
        <fullName evidence="2">Uncharacterized protein DUF3618</fullName>
    </submittedName>
</protein>
<gene>
    <name evidence="2" type="ORF">B0I08_10561</name>
</gene>
<dbReference type="InterPro" id="IPR022062">
    <property type="entry name" value="DUF3618"/>
</dbReference>
<keyword evidence="1" id="KW-0812">Transmembrane</keyword>
<dbReference type="RefSeq" id="WP_106212451.1">
    <property type="nucleotide sequence ID" value="NZ_PVTL01000005.1"/>
</dbReference>
<comment type="caution">
    <text evidence="2">The sequence shown here is derived from an EMBL/GenBank/DDBJ whole genome shotgun (WGS) entry which is preliminary data.</text>
</comment>
<dbReference type="OrthoDB" id="5126074at2"/>
<feature type="transmembrane region" description="Helical" evidence="1">
    <location>
        <begin position="52"/>
        <end position="72"/>
    </location>
</feature>
<organism evidence="2 3">
    <name type="scientific">Glaciihabitans tibetensis</name>
    <dbReference type="NCBI Taxonomy" id="1266600"/>
    <lineage>
        <taxon>Bacteria</taxon>
        <taxon>Bacillati</taxon>
        <taxon>Actinomycetota</taxon>
        <taxon>Actinomycetes</taxon>
        <taxon>Micrococcales</taxon>
        <taxon>Microbacteriaceae</taxon>
        <taxon>Glaciihabitans</taxon>
    </lineage>
</organism>
<evidence type="ECO:0000313" key="3">
    <source>
        <dbReference type="Proteomes" id="UP000237983"/>
    </source>
</evidence>
<accession>A0A2T0VCK1</accession>
<dbReference type="AlphaFoldDB" id="A0A2T0VCK1"/>